<gene>
    <name evidence="9" type="ORF">NG895_16215</name>
</gene>
<keyword evidence="10" id="KW-1185">Reference proteome</keyword>
<evidence type="ECO:0000256" key="4">
    <source>
        <dbReference type="ARBA" id="ARBA00022801"/>
    </source>
</evidence>
<keyword evidence="5" id="KW-0326">Glycosidase</keyword>
<evidence type="ECO:0000256" key="3">
    <source>
        <dbReference type="ARBA" id="ARBA00022729"/>
    </source>
</evidence>
<evidence type="ECO:0000256" key="5">
    <source>
        <dbReference type="ARBA" id="ARBA00023295"/>
    </source>
</evidence>
<feature type="site" description="Important for catalytic activity, responsible for pKa modulation of the active site Glu and correct orientation of both the proton donor and substrate" evidence="7">
    <location>
        <position position="155"/>
    </location>
</feature>
<dbReference type="SUPFAM" id="SSF75005">
    <property type="entry name" value="Arabinanase/levansucrase/invertase"/>
    <property type="match status" value="1"/>
</dbReference>
<feature type="active site" description="Proton acceptor" evidence="6">
    <location>
        <position position="34"/>
    </location>
</feature>
<dbReference type="Pfam" id="PF04616">
    <property type="entry name" value="Glyco_hydro_43"/>
    <property type="match status" value="1"/>
</dbReference>
<feature type="signal peptide" evidence="8">
    <location>
        <begin position="1"/>
        <end position="24"/>
    </location>
</feature>
<dbReference type="NCBIfam" id="TIGR04393">
    <property type="entry name" value="rpt_T5SS_PEPC"/>
    <property type="match status" value="1"/>
</dbReference>
<evidence type="ECO:0000256" key="8">
    <source>
        <dbReference type="SAM" id="SignalP"/>
    </source>
</evidence>
<dbReference type="InterPro" id="IPR023296">
    <property type="entry name" value="Glyco_hydro_beta-prop_sf"/>
</dbReference>
<keyword evidence="4" id="KW-0378">Hydrolase</keyword>
<dbReference type="InterPro" id="IPR006710">
    <property type="entry name" value="Glyco_hydro_43"/>
</dbReference>
<dbReference type="SUPFAM" id="SSF51126">
    <property type="entry name" value="Pectin lyase-like"/>
    <property type="match status" value="1"/>
</dbReference>
<feature type="chain" id="PRO_5040767487" evidence="8">
    <location>
        <begin position="25"/>
        <end position="1299"/>
    </location>
</feature>
<dbReference type="NCBIfam" id="TIGR02601">
    <property type="entry name" value="autotrns_rpt"/>
    <property type="match status" value="1"/>
</dbReference>
<evidence type="ECO:0000313" key="9">
    <source>
        <dbReference type="EMBL" id="MCO6045456.1"/>
    </source>
</evidence>
<dbReference type="Gene3D" id="2.115.10.20">
    <property type="entry name" value="Glycosyl hydrolase domain, family 43"/>
    <property type="match status" value="1"/>
</dbReference>
<keyword evidence="3 8" id="KW-0732">Signal</keyword>
<accession>A0A9X2FGZ6</accession>
<dbReference type="InterPro" id="IPR011050">
    <property type="entry name" value="Pectin_lyase_fold/virulence"/>
</dbReference>
<dbReference type="Proteomes" id="UP001155241">
    <property type="component" value="Unassembled WGS sequence"/>
</dbReference>
<dbReference type="PROSITE" id="PS51257">
    <property type="entry name" value="PROKAR_LIPOPROTEIN"/>
    <property type="match status" value="1"/>
</dbReference>
<dbReference type="Pfam" id="PF12951">
    <property type="entry name" value="PATR"/>
    <property type="match status" value="2"/>
</dbReference>
<dbReference type="GO" id="GO:0004553">
    <property type="term" value="F:hydrolase activity, hydrolyzing O-glycosyl compounds"/>
    <property type="evidence" value="ECO:0007669"/>
    <property type="project" value="InterPro"/>
</dbReference>
<dbReference type="InterPro" id="IPR050727">
    <property type="entry name" value="GH43_arabinanases"/>
</dbReference>
<name>A0A9X2FGZ6_9BACT</name>
<sequence length="1299" mass="133791">MKILRSQLVPCFAIIVLQMGAACAQLTGELGAHDPSTVVYDNGRYYYFSTGDLLAARSSVDLVNWTREPSPFNQLPSWVPGAVPGYTGRSLWAPDVIKLDNEYKLYYSASVWGTKLSGMGLATSPTLDPDSPDYGWTDHGIVMGSGHSNPYNAIDPSMMLDDDTGKLWMTWGSFNNGIYVKEMDPTTGLPLDSSPGTNVAAPGPTPEIEGAAMMQRDGYYYLFTNWGGCCSGSSSTYNIRVGRSDSPTGPFLDAEGVNMLAGGGTLFMDDDGRKIGPGHFSFMEVDGQQQFSYHYYDADRPWAGGQTGFATFGLRDLHWTSDDWPSLVEVNPYWTGQSDRTWESATNWTYDTVPDGVGHVANFAAQTTGPYTVALSTSRTVGTINFRGFGSYTLGSLASPTLTIDDVAGETATLNVAEGSHTIAAPINAVDNLEANVTPSASALTLMGQVVAPRLSKYGDGNLVLSGANSNVSGNLFVRRGTLSVTGSLSASSYTSVGQILGETATMRVAGSGSFTANADFNIGDTGDNSTPATGTLYLSDNASIVVGTSGGFYVGSGYNSGSRAEGTVVQSGGTLTVNRPQDGSFVVGGRGSANANGVYNLSGGTVDANTNVFVGGRGTGTVNQSGGTFDASGFVAIGRYSGSTGSWTISDGTLNQANADNWLLVGEEGEGTLTVDGYGLVNAVGATQVGYQSSGAGVINLRGGTFRARSITRGAGTATVNFNGGVLQSRLSTSTLLENLTAANVQTGGAKIDTQAYDVTLSQSLLHDAALGTSPDGGLTKFGTGTLTLTTANTFTGATSVSEGTLRLTGAASIASSAIIEVHPGASFDVSELGSTFQLAAGQTLINQSDTTVVGDVTATSGSTVTGKGVFRHNVTIASGSRLAVGGATATTAPTLSVTNGDFETGINPPGDSDVDLWFDVDSYAGASDFWNTAQHEQGLSPTADAGVLLGDGNGDVGGPIGVGGRWIYQQIGAKSATSNYTVSLDYGGDNAAAADRAVSVRLEVYQGQFPGAADDVDIAGQGLALVASVDSPTTDLFGEGNFASFSTALDLSAANDTDPLWLRISNLPGAGSDPGSWVVIDNVTIDESFAAQGFETLTVEGDLSLESGSITAFDIAGDGVGDRLEVAGNLQIADGSVLELVLDSSVAPESLASGDVWNLLDFATATGTFDPADFILPTLSGNLVWDTSNLLVDGTIAIALPGLPGDFNSDGLVDLADYTVWRNHLGAPDSVLPTGSTTDGSGIVDGGDYLTWKQNFGAAAGTAPPTDQTNVPEPASLLLVLCGTAAALALHGRTSRR</sequence>
<evidence type="ECO:0000256" key="6">
    <source>
        <dbReference type="PIRSR" id="PIRSR606710-1"/>
    </source>
</evidence>
<dbReference type="EMBL" id="JAMXLR010000055">
    <property type="protein sequence ID" value="MCO6045456.1"/>
    <property type="molecule type" value="Genomic_DNA"/>
</dbReference>
<dbReference type="PANTHER" id="PTHR43301:SF3">
    <property type="entry name" value="ARABINAN ENDO-1,5-ALPHA-L-ARABINOSIDASE A-RELATED"/>
    <property type="match status" value="1"/>
</dbReference>
<dbReference type="InterPro" id="IPR018247">
    <property type="entry name" value="EF_Hand_1_Ca_BS"/>
</dbReference>
<comment type="similarity">
    <text evidence="2">Belongs to the glycosyl hydrolase 43 family.</text>
</comment>
<reference evidence="9" key="1">
    <citation type="submission" date="2022-06" db="EMBL/GenBank/DDBJ databases">
        <title>Aeoliella straminimaris, a novel planctomycete from sediments.</title>
        <authorList>
            <person name="Vitorino I.R."/>
            <person name="Lage O.M."/>
        </authorList>
    </citation>
    <scope>NUCLEOTIDE SEQUENCE</scope>
    <source>
        <strain evidence="9">ICT_H6.2</strain>
    </source>
</reference>
<comment type="caution">
    <text evidence="9">The sequence shown here is derived from an EMBL/GenBank/DDBJ whole genome shotgun (WGS) entry which is preliminary data.</text>
</comment>
<evidence type="ECO:0000256" key="7">
    <source>
        <dbReference type="PIRSR" id="PIRSR606710-2"/>
    </source>
</evidence>
<dbReference type="InterPro" id="IPR013425">
    <property type="entry name" value="Autotrns_rpt"/>
</dbReference>
<protein>
    <submittedName>
        <fullName evidence="9">Family 43 glycosylhydrolase</fullName>
    </submittedName>
</protein>
<dbReference type="RefSeq" id="WP_252853568.1">
    <property type="nucleotide sequence ID" value="NZ_JAMXLR010000055.1"/>
</dbReference>
<organism evidence="9 10">
    <name type="scientific">Aeoliella straminimaris</name>
    <dbReference type="NCBI Taxonomy" id="2954799"/>
    <lineage>
        <taxon>Bacteria</taxon>
        <taxon>Pseudomonadati</taxon>
        <taxon>Planctomycetota</taxon>
        <taxon>Planctomycetia</taxon>
        <taxon>Pirellulales</taxon>
        <taxon>Lacipirellulaceae</taxon>
        <taxon>Aeoliella</taxon>
    </lineage>
</organism>
<comment type="pathway">
    <text evidence="1">Glycan metabolism; L-arabinan degradation.</text>
</comment>
<dbReference type="PANTHER" id="PTHR43301">
    <property type="entry name" value="ARABINAN ENDO-1,5-ALPHA-L-ARABINOSIDASE"/>
    <property type="match status" value="1"/>
</dbReference>
<feature type="active site" description="Proton donor" evidence="6">
    <location>
        <position position="209"/>
    </location>
</feature>
<dbReference type="CDD" id="cd08998">
    <property type="entry name" value="GH43_Arb43a-like"/>
    <property type="match status" value="1"/>
</dbReference>
<dbReference type="PROSITE" id="PS00018">
    <property type="entry name" value="EF_HAND_1"/>
    <property type="match status" value="1"/>
</dbReference>
<dbReference type="GO" id="GO:0005975">
    <property type="term" value="P:carbohydrate metabolic process"/>
    <property type="evidence" value="ECO:0007669"/>
    <property type="project" value="InterPro"/>
</dbReference>
<evidence type="ECO:0000313" key="10">
    <source>
        <dbReference type="Proteomes" id="UP001155241"/>
    </source>
</evidence>
<evidence type="ECO:0000256" key="1">
    <source>
        <dbReference type="ARBA" id="ARBA00004834"/>
    </source>
</evidence>
<proteinExistence type="inferred from homology"/>
<evidence type="ECO:0000256" key="2">
    <source>
        <dbReference type="ARBA" id="ARBA00009865"/>
    </source>
</evidence>
<dbReference type="InterPro" id="IPR030895">
    <property type="entry name" value="T5SS_PEPC_rpt"/>
</dbReference>